<organism evidence="2">
    <name type="scientific">Brugia timori</name>
    <dbReference type="NCBI Taxonomy" id="42155"/>
    <lineage>
        <taxon>Eukaryota</taxon>
        <taxon>Metazoa</taxon>
        <taxon>Ecdysozoa</taxon>
        <taxon>Nematoda</taxon>
        <taxon>Chromadorea</taxon>
        <taxon>Rhabditida</taxon>
        <taxon>Spirurina</taxon>
        <taxon>Spiruromorpha</taxon>
        <taxon>Filarioidea</taxon>
        <taxon>Onchocercidae</taxon>
        <taxon>Brugia</taxon>
    </lineage>
</organism>
<feature type="compositionally biased region" description="Polar residues" evidence="1">
    <location>
        <begin position="44"/>
        <end position="57"/>
    </location>
</feature>
<protein>
    <submittedName>
        <fullName evidence="2">Ovule protein</fullName>
    </submittedName>
</protein>
<accession>A0A0R3QY47</accession>
<dbReference type="AlphaFoldDB" id="A0A0R3QY47"/>
<dbReference type="WBParaSite" id="BTMF_0001266901-mRNA-1">
    <property type="protein sequence ID" value="BTMF_0001266901-mRNA-1"/>
    <property type="gene ID" value="BTMF_0001266901"/>
</dbReference>
<name>A0A0R3QY47_9BILA</name>
<sequence>LYSMQRCVLYDANSAVPSYSCTLLYCSTRSLVHHGTKRHDHPSSTDNQQISQTNHLA</sequence>
<feature type="region of interest" description="Disordered" evidence="1">
    <location>
        <begin position="34"/>
        <end position="57"/>
    </location>
</feature>
<evidence type="ECO:0000256" key="1">
    <source>
        <dbReference type="SAM" id="MobiDB-lite"/>
    </source>
</evidence>
<proteinExistence type="predicted"/>
<reference evidence="2" key="1">
    <citation type="submission" date="2017-02" db="UniProtKB">
        <authorList>
            <consortium name="WormBaseParasite"/>
        </authorList>
    </citation>
    <scope>IDENTIFICATION</scope>
</reference>
<evidence type="ECO:0000313" key="2">
    <source>
        <dbReference type="WBParaSite" id="BTMF_0001266901-mRNA-1"/>
    </source>
</evidence>